<name>A0A034V3N3_BACDO</name>
<dbReference type="KEGG" id="bdr:105231725"/>
<dbReference type="CDD" id="cd07429">
    <property type="entry name" value="Cby_like"/>
    <property type="match status" value="1"/>
</dbReference>
<sequence>MPLFTKKYESKPIPPRSARCNTGCPAISEDLAEFKSISLNLGSKELRFADGIWIHSTRKADTDDVARLNRRIKTLEEENNMCNLKMEIFLDLLAEQTTELNISKSKNV</sequence>
<feature type="coiled-coil region" evidence="1">
    <location>
        <begin position="58"/>
        <end position="85"/>
    </location>
</feature>
<dbReference type="OrthoDB" id="2145765at2759"/>
<dbReference type="InterPro" id="IPR028118">
    <property type="entry name" value="Chibby_fam"/>
</dbReference>
<protein>
    <submittedName>
        <fullName evidence="2">Protein chibby-like protein 1</fullName>
    </submittedName>
</protein>
<evidence type="ECO:0000313" key="2">
    <source>
        <dbReference type="EMBL" id="JAC36727.1"/>
    </source>
</evidence>
<dbReference type="RefSeq" id="XP_011211462.2">
    <property type="nucleotide sequence ID" value="XM_011213160.4"/>
</dbReference>
<reference evidence="2" key="1">
    <citation type="journal article" date="2014" name="BMC Genomics">
        <title>Characterizing the developmental transcriptome of the oriental fruit fly, Bactrocera dorsalis (Diptera: Tephritidae) through comparative genomic analysis with Drosophila melanogaster utilizing modENCODE datasets.</title>
        <authorList>
            <person name="Geib S.M."/>
            <person name="Calla B."/>
            <person name="Hall B."/>
            <person name="Hou S."/>
            <person name="Manoukis N.C."/>
        </authorList>
    </citation>
    <scope>NUCLEOTIDE SEQUENCE</scope>
    <source>
        <strain evidence="2">Punador</strain>
    </source>
</reference>
<dbReference type="EMBL" id="GAKP01022225">
    <property type="protein sequence ID" value="JAC36727.1"/>
    <property type="molecule type" value="Transcribed_RNA"/>
</dbReference>
<dbReference type="AlphaFoldDB" id="A0A034V3N3"/>
<organism evidence="2">
    <name type="scientific">Bactrocera dorsalis</name>
    <name type="common">Oriental fruit fly</name>
    <name type="synonym">Dacus dorsalis</name>
    <dbReference type="NCBI Taxonomy" id="27457"/>
    <lineage>
        <taxon>Eukaryota</taxon>
        <taxon>Metazoa</taxon>
        <taxon>Ecdysozoa</taxon>
        <taxon>Arthropoda</taxon>
        <taxon>Hexapoda</taxon>
        <taxon>Insecta</taxon>
        <taxon>Pterygota</taxon>
        <taxon>Neoptera</taxon>
        <taxon>Endopterygota</taxon>
        <taxon>Diptera</taxon>
        <taxon>Brachycera</taxon>
        <taxon>Muscomorpha</taxon>
        <taxon>Tephritoidea</taxon>
        <taxon>Tephritidae</taxon>
        <taxon>Bactrocera</taxon>
        <taxon>Bactrocera</taxon>
    </lineage>
</organism>
<accession>A0A034V3N3</accession>
<keyword evidence="1" id="KW-0175">Coiled coil</keyword>
<evidence type="ECO:0000256" key="1">
    <source>
        <dbReference type="SAM" id="Coils"/>
    </source>
</evidence>
<gene>
    <name evidence="2" type="primary">CBY1</name>
</gene>
<proteinExistence type="predicted"/>
<dbReference type="Pfam" id="PF14645">
    <property type="entry name" value="Chibby"/>
    <property type="match status" value="1"/>
</dbReference>